<dbReference type="GO" id="GO:0009117">
    <property type="term" value="P:nucleotide metabolic process"/>
    <property type="evidence" value="ECO:0007669"/>
    <property type="project" value="UniProtKB-KW"/>
</dbReference>
<keyword evidence="6 10" id="KW-0460">Magnesium</keyword>
<feature type="binding site" evidence="10">
    <location>
        <position position="72"/>
    </location>
    <ligand>
        <name>substrate</name>
    </ligand>
</feature>
<comment type="caution">
    <text evidence="10">Lacks conserved residue(s) required for the propagation of feature annotation.</text>
</comment>
<dbReference type="EC" id="3.6.1.66" evidence="10"/>
<evidence type="ECO:0000256" key="5">
    <source>
        <dbReference type="ARBA" id="ARBA00022801"/>
    </source>
</evidence>
<comment type="similarity">
    <text evidence="1 10 11">Belongs to the HAM1 NTPase family.</text>
</comment>
<evidence type="ECO:0000256" key="3">
    <source>
        <dbReference type="ARBA" id="ARBA00022723"/>
    </source>
</evidence>
<keyword evidence="13" id="KW-1185">Reference proteome</keyword>
<dbReference type="PANTHER" id="PTHR11067">
    <property type="entry name" value="INOSINE TRIPHOSPHATE PYROPHOSPHATASE/HAM1 PROTEIN"/>
    <property type="match status" value="1"/>
</dbReference>
<comment type="catalytic activity">
    <reaction evidence="8 10">
        <text>dITP + H2O = dIMP + diphosphate + H(+)</text>
        <dbReference type="Rhea" id="RHEA:28342"/>
        <dbReference type="ChEBI" id="CHEBI:15377"/>
        <dbReference type="ChEBI" id="CHEBI:15378"/>
        <dbReference type="ChEBI" id="CHEBI:33019"/>
        <dbReference type="ChEBI" id="CHEBI:61194"/>
        <dbReference type="ChEBI" id="CHEBI:61382"/>
        <dbReference type="EC" id="3.6.1.66"/>
    </reaction>
</comment>
<dbReference type="PANTHER" id="PTHR11067:SF9">
    <property type="entry name" value="INOSINE TRIPHOSPHATE PYROPHOSPHATASE"/>
    <property type="match status" value="1"/>
</dbReference>
<comment type="catalytic activity">
    <reaction evidence="10">
        <text>ITP + H2O = IMP + diphosphate + H(+)</text>
        <dbReference type="Rhea" id="RHEA:29399"/>
        <dbReference type="ChEBI" id="CHEBI:15377"/>
        <dbReference type="ChEBI" id="CHEBI:15378"/>
        <dbReference type="ChEBI" id="CHEBI:33019"/>
        <dbReference type="ChEBI" id="CHEBI:58053"/>
        <dbReference type="ChEBI" id="CHEBI:61402"/>
        <dbReference type="EC" id="3.6.1.66"/>
    </reaction>
</comment>
<evidence type="ECO:0000256" key="7">
    <source>
        <dbReference type="ARBA" id="ARBA00023080"/>
    </source>
</evidence>
<feature type="active site" description="Proton acceptor" evidence="10">
    <location>
        <position position="71"/>
    </location>
</feature>
<dbReference type="Proteomes" id="UP000662939">
    <property type="component" value="Chromosome"/>
</dbReference>
<evidence type="ECO:0000256" key="8">
    <source>
        <dbReference type="ARBA" id="ARBA00051875"/>
    </source>
</evidence>
<dbReference type="GO" id="GO:0000166">
    <property type="term" value="F:nucleotide binding"/>
    <property type="evidence" value="ECO:0007669"/>
    <property type="project" value="UniProtKB-KW"/>
</dbReference>
<evidence type="ECO:0000256" key="6">
    <source>
        <dbReference type="ARBA" id="ARBA00022842"/>
    </source>
</evidence>
<evidence type="ECO:0000256" key="2">
    <source>
        <dbReference type="ARBA" id="ARBA00011738"/>
    </source>
</evidence>
<dbReference type="GO" id="GO:0017111">
    <property type="term" value="F:ribonucleoside triphosphate phosphatase activity"/>
    <property type="evidence" value="ECO:0007669"/>
    <property type="project" value="InterPro"/>
</dbReference>
<feature type="binding site" evidence="10">
    <location>
        <begin position="182"/>
        <end position="183"/>
    </location>
    <ligand>
        <name>substrate</name>
    </ligand>
</feature>
<dbReference type="GO" id="GO:0036220">
    <property type="term" value="F:ITP diphosphatase activity"/>
    <property type="evidence" value="ECO:0007669"/>
    <property type="project" value="UniProtKB-UniRule"/>
</dbReference>
<accession>A0A895XMF2</accession>
<comment type="function">
    <text evidence="10">Pyrophosphatase that catalyzes the hydrolysis of nucleoside triphosphates to their monophosphate derivatives, with a high preference for the non-canonical purine nucleotides XTP (xanthosine triphosphate), dITP (deoxyinosine triphosphate) and ITP. Seems to function as a house-cleaning enzyme that removes non-canonical purine nucleotides from the nucleotide pool, thus preventing their incorporation into DNA/RNA and avoiding chromosomal lesions.</text>
</comment>
<comment type="subunit">
    <text evidence="2 10">Homodimer.</text>
</comment>
<dbReference type="GO" id="GO:0046872">
    <property type="term" value="F:metal ion binding"/>
    <property type="evidence" value="ECO:0007669"/>
    <property type="project" value="UniProtKB-KW"/>
</dbReference>
<sequence>MKILLASGNRGKVTELRAILSEVVPGIEIVGLKDIPAYPETPETELTFAGNALLKARDGAKQSGLPCVADDSGLAVEALNGMPGVLSARWSGLPKDDERNNRLLLDQLADVPEGKRQAKFVCAAAIVWPDGRHEVVEADMPGRIGFDEHGENGFGYDPLFVADGQEVTNAQLTPEVKNRLSHRGQAFRKLARHIAGT</sequence>
<dbReference type="GO" id="GO:0036222">
    <property type="term" value="F:XTP diphosphatase activity"/>
    <property type="evidence" value="ECO:0007669"/>
    <property type="project" value="UniProtKB-UniRule"/>
</dbReference>
<keyword evidence="5 10" id="KW-0378">Hydrolase</keyword>
<dbReference type="AlphaFoldDB" id="A0A895XMF2"/>
<evidence type="ECO:0000313" key="12">
    <source>
        <dbReference type="EMBL" id="QSB04942.1"/>
    </source>
</evidence>
<proteinExistence type="inferred from homology"/>
<dbReference type="EMBL" id="CP070496">
    <property type="protein sequence ID" value="QSB04942.1"/>
    <property type="molecule type" value="Genomic_DNA"/>
</dbReference>
<dbReference type="SUPFAM" id="SSF52972">
    <property type="entry name" value="ITPase-like"/>
    <property type="match status" value="1"/>
</dbReference>
<feature type="binding site" evidence="10">
    <location>
        <position position="71"/>
    </location>
    <ligand>
        <name>Mg(2+)</name>
        <dbReference type="ChEBI" id="CHEBI:18420"/>
    </ligand>
</feature>
<keyword evidence="3 10" id="KW-0479">Metal-binding</keyword>
<evidence type="ECO:0000256" key="11">
    <source>
        <dbReference type="RuleBase" id="RU003781"/>
    </source>
</evidence>
<dbReference type="Gene3D" id="3.90.950.10">
    <property type="match status" value="1"/>
</dbReference>
<evidence type="ECO:0000313" key="13">
    <source>
        <dbReference type="Proteomes" id="UP000662939"/>
    </source>
</evidence>
<dbReference type="InterPro" id="IPR002637">
    <property type="entry name" value="RdgB/HAM1"/>
</dbReference>
<dbReference type="Pfam" id="PF01725">
    <property type="entry name" value="Ham1p_like"/>
    <property type="match status" value="1"/>
</dbReference>
<feature type="binding site" evidence="10">
    <location>
        <begin position="154"/>
        <end position="157"/>
    </location>
    <ligand>
        <name>substrate</name>
    </ligand>
</feature>
<feature type="binding site" evidence="10">
    <location>
        <begin position="7"/>
        <end position="12"/>
    </location>
    <ligand>
        <name>substrate</name>
    </ligand>
</feature>
<dbReference type="CDD" id="cd00515">
    <property type="entry name" value="HAM1"/>
    <property type="match status" value="1"/>
</dbReference>
<reference evidence="12" key="1">
    <citation type="submission" date="2021-02" db="EMBL/GenBank/DDBJ databases">
        <title>Natronoglycomyces albus gen. nov., sp. nov, a haloalkaliphilic actinobacterium from a soda solonchak soil.</title>
        <authorList>
            <person name="Sorokin D.Y."/>
            <person name="Khijniak T.V."/>
            <person name="Zakharycheva A.P."/>
            <person name="Boueva O.V."/>
            <person name="Ariskina E.V."/>
            <person name="Hahnke R.L."/>
            <person name="Bunk B."/>
            <person name="Sproer C."/>
            <person name="Schumann P."/>
            <person name="Evtushenko L.I."/>
            <person name="Kublanov I.V."/>
        </authorList>
    </citation>
    <scope>NUCLEOTIDE SEQUENCE</scope>
    <source>
        <strain evidence="12">DSM 106290</strain>
    </source>
</reference>
<dbReference type="GO" id="GO:0035870">
    <property type="term" value="F:dITP diphosphatase activity"/>
    <property type="evidence" value="ECO:0007669"/>
    <property type="project" value="UniProtKB-UniRule"/>
</dbReference>
<comment type="catalytic activity">
    <reaction evidence="9 10">
        <text>XTP + H2O = XMP + diphosphate + H(+)</text>
        <dbReference type="Rhea" id="RHEA:28610"/>
        <dbReference type="ChEBI" id="CHEBI:15377"/>
        <dbReference type="ChEBI" id="CHEBI:15378"/>
        <dbReference type="ChEBI" id="CHEBI:33019"/>
        <dbReference type="ChEBI" id="CHEBI:57464"/>
        <dbReference type="ChEBI" id="CHEBI:61314"/>
        <dbReference type="EC" id="3.6.1.66"/>
    </reaction>
</comment>
<dbReference type="GO" id="GO:0005829">
    <property type="term" value="C:cytosol"/>
    <property type="evidence" value="ECO:0007669"/>
    <property type="project" value="TreeGrafter"/>
</dbReference>
<evidence type="ECO:0000256" key="10">
    <source>
        <dbReference type="HAMAP-Rule" id="MF_01405"/>
    </source>
</evidence>
<protein>
    <recommendedName>
        <fullName evidence="10">dITP/XTP pyrophosphatase</fullName>
        <ecNumber evidence="10">3.6.1.66</ecNumber>
    </recommendedName>
    <alternativeName>
        <fullName evidence="10">Non-canonical purine NTP pyrophosphatase</fullName>
    </alternativeName>
    <alternativeName>
        <fullName evidence="10">Non-standard purine NTP pyrophosphatase</fullName>
    </alternativeName>
    <alternativeName>
        <fullName evidence="10">Nucleoside-triphosphate diphosphatase</fullName>
    </alternativeName>
    <alternativeName>
        <fullName evidence="10">Nucleoside-triphosphate pyrophosphatase</fullName>
        <shortName evidence="10">NTPase</shortName>
    </alternativeName>
</protein>
<feature type="binding site" evidence="10">
    <location>
        <position position="177"/>
    </location>
    <ligand>
        <name>substrate</name>
    </ligand>
</feature>
<dbReference type="RefSeq" id="WP_213170943.1">
    <property type="nucleotide sequence ID" value="NZ_CP070496.1"/>
</dbReference>
<evidence type="ECO:0000256" key="1">
    <source>
        <dbReference type="ARBA" id="ARBA00008023"/>
    </source>
</evidence>
<evidence type="ECO:0000256" key="9">
    <source>
        <dbReference type="ARBA" id="ARBA00052017"/>
    </source>
</evidence>
<keyword evidence="4 10" id="KW-0547">Nucleotide-binding</keyword>
<dbReference type="FunFam" id="3.90.950.10:FF:000001">
    <property type="entry name" value="dITP/XTP pyrophosphatase"/>
    <property type="match status" value="1"/>
</dbReference>
<dbReference type="InterPro" id="IPR029001">
    <property type="entry name" value="ITPase-like_fam"/>
</dbReference>
<gene>
    <name evidence="12" type="primary">rdgB</name>
    <name evidence="12" type="ORF">JQS30_14430</name>
</gene>
<dbReference type="NCBIfam" id="TIGR00042">
    <property type="entry name" value="RdgB/HAM1 family non-canonical purine NTP pyrophosphatase"/>
    <property type="match status" value="1"/>
</dbReference>
<evidence type="ECO:0000256" key="4">
    <source>
        <dbReference type="ARBA" id="ARBA00022741"/>
    </source>
</evidence>
<dbReference type="InterPro" id="IPR020922">
    <property type="entry name" value="dITP/XTP_pyrophosphatase"/>
</dbReference>
<dbReference type="KEGG" id="nav:JQS30_14430"/>
<keyword evidence="7 10" id="KW-0546">Nucleotide metabolism</keyword>
<organism evidence="12 13">
    <name type="scientific">Natronoglycomyces albus</name>
    <dbReference type="NCBI Taxonomy" id="2811108"/>
    <lineage>
        <taxon>Bacteria</taxon>
        <taxon>Bacillati</taxon>
        <taxon>Actinomycetota</taxon>
        <taxon>Actinomycetes</taxon>
        <taxon>Glycomycetales</taxon>
        <taxon>Glycomycetaceae</taxon>
        <taxon>Natronoglycomyces</taxon>
    </lineage>
</organism>
<dbReference type="GO" id="GO:0009146">
    <property type="term" value="P:purine nucleoside triphosphate catabolic process"/>
    <property type="evidence" value="ECO:0007669"/>
    <property type="project" value="UniProtKB-UniRule"/>
</dbReference>
<comment type="cofactor">
    <cofactor evidence="10">
        <name>Mg(2+)</name>
        <dbReference type="ChEBI" id="CHEBI:18420"/>
    </cofactor>
    <text evidence="10">Binds 1 Mg(2+) ion per subunit.</text>
</comment>
<dbReference type="HAMAP" id="MF_01405">
    <property type="entry name" value="Non_canon_purine_NTPase"/>
    <property type="match status" value="1"/>
</dbReference>
<name>A0A895XMF2_9ACTN</name>